<dbReference type="Pfam" id="PF14552">
    <property type="entry name" value="Tautomerase_2"/>
    <property type="match status" value="1"/>
</dbReference>
<dbReference type="SUPFAM" id="SSF55331">
    <property type="entry name" value="Tautomerase/MIF"/>
    <property type="match status" value="1"/>
</dbReference>
<dbReference type="RefSeq" id="WP_076375960.1">
    <property type="nucleotide sequence ID" value="NZ_FTMG01000012.1"/>
</dbReference>
<gene>
    <name evidence="1" type="ORF">HDF23_004262</name>
</gene>
<dbReference type="EMBL" id="JACHCB010000012">
    <property type="protein sequence ID" value="MBB6111492.1"/>
    <property type="molecule type" value="Genomic_DNA"/>
</dbReference>
<reference evidence="1 2" key="1">
    <citation type="submission" date="2020-08" db="EMBL/GenBank/DDBJ databases">
        <title>Genomic Encyclopedia of Type Strains, Phase IV (KMG-V): Genome sequencing to study the core and pangenomes of soil and plant-associated prokaryotes.</title>
        <authorList>
            <person name="Whitman W."/>
        </authorList>
    </citation>
    <scope>NUCLEOTIDE SEQUENCE [LARGE SCALE GENOMIC DNA]</scope>
    <source>
        <strain evidence="1 2">ANJLi2</strain>
    </source>
</reference>
<proteinExistence type="predicted"/>
<dbReference type="Proteomes" id="UP000541583">
    <property type="component" value="Unassembled WGS sequence"/>
</dbReference>
<name>A0ABR6PNZ3_9SPHI</name>
<dbReference type="PANTHER" id="PTHR38460:SF1">
    <property type="entry name" value="TAUTOMERASE YOLI-RELATED"/>
    <property type="match status" value="1"/>
</dbReference>
<comment type="caution">
    <text evidence="1">The sequence shown here is derived from an EMBL/GenBank/DDBJ whole genome shotgun (WGS) entry which is preliminary data.</text>
</comment>
<keyword evidence="2" id="KW-1185">Reference proteome</keyword>
<organism evidence="1 2">
    <name type="scientific">Mucilaginibacter lappiensis</name>
    <dbReference type="NCBI Taxonomy" id="354630"/>
    <lineage>
        <taxon>Bacteria</taxon>
        <taxon>Pseudomonadati</taxon>
        <taxon>Bacteroidota</taxon>
        <taxon>Sphingobacteriia</taxon>
        <taxon>Sphingobacteriales</taxon>
        <taxon>Sphingobacteriaceae</taxon>
        <taxon>Mucilaginibacter</taxon>
    </lineage>
</organism>
<dbReference type="InterPro" id="IPR037479">
    <property type="entry name" value="Tauto_MSAD"/>
</dbReference>
<dbReference type="Gene3D" id="3.30.429.10">
    <property type="entry name" value="Macrophage Migration Inhibitory Factor"/>
    <property type="match status" value="1"/>
</dbReference>
<protein>
    <submittedName>
        <fullName evidence="1">Phenylpyruvate tautomerase PptA (4-oxalocrotonate tautomerase family)</fullName>
    </submittedName>
</protein>
<dbReference type="InterPro" id="IPR014347">
    <property type="entry name" value="Tautomerase/MIF_sf"/>
</dbReference>
<sequence length="134" mass="14913">MPFVRISLLKTLAAEAKDKISRAVHESLMTEFNVPLDDYFHVVEELEASQLYYPKNYLGIAHSGNMVYVQITAGSGRTYQQKEKLYAAIAGKIAAETPVLINDVIIILVENGGKENWSFGEGKIQNLSHIKTAE</sequence>
<evidence type="ECO:0000313" key="1">
    <source>
        <dbReference type="EMBL" id="MBB6111492.1"/>
    </source>
</evidence>
<accession>A0ABR6PNZ3</accession>
<evidence type="ECO:0000313" key="2">
    <source>
        <dbReference type="Proteomes" id="UP000541583"/>
    </source>
</evidence>
<dbReference type="PANTHER" id="PTHR38460">
    <property type="entry name" value="TAUTOMERASE YOLI-RELATED"/>
    <property type="match status" value="1"/>
</dbReference>